<evidence type="ECO:0000313" key="2">
    <source>
        <dbReference type="Proteomes" id="UP000095229"/>
    </source>
</evidence>
<dbReference type="AlphaFoldDB" id="A0A1E5JWJ6"/>
<reference evidence="1 2" key="1">
    <citation type="submission" date="2016-02" db="EMBL/GenBank/DDBJ databases">
        <title>Secondary metabolites in Legionella.</title>
        <authorList>
            <person name="Tobias N.J."/>
            <person name="Bode H.B."/>
        </authorList>
    </citation>
    <scope>NUCLEOTIDE SEQUENCE [LARGE SCALE GENOMIC DNA]</scope>
    <source>
        <strain evidence="1 2">DSM 19216</strain>
    </source>
</reference>
<dbReference type="STRING" id="45071.Lpar_1326"/>
<dbReference type="Gene3D" id="2.60.120.10">
    <property type="entry name" value="Jelly Rolls"/>
    <property type="match status" value="1"/>
</dbReference>
<gene>
    <name evidence="1" type="ORF">lpari_00163</name>
</gene>
<keyword evidence="2" id="KW-1185">Reference proteome</keyword>
<organism evidence="1 2">
    <name type="scientific">Legionella parisiensis</name>
    <dbReference type="NCBI Taxonomy" id="45071"/>
    <lineage>
        <taxon>Bacteria</taxon>
        <taxon>Pseudomonadati</taxon>
        <taxon>Pseudomonadota</taxon>
        <taxon>Gammaproteobacteria</taxon>
        <taxon>Legionellales</taxon>
        <taxon>Legionellaceae</taxon>
        <taxon>Legionella</taxon>
    </lineage>
</organism>
<sequence>MKNHNLKLGNTLLKYNAVHYSSPKKLLENIMQKYLTLIPYILSFLISMNSYADANKTVRIPQLSNEKVSVWTTVIHPNKDQILKMHRHERNRVIVALDSGLIKVVNNKGKEHFLKLEKDKAYYLSKDIPGELHTDENIGKHPIRVVVIELKN</sequence>
<accession>A0A1E5JWJ6</accession>
<evidence type="ECO:0000313" key="1">
    <source>
        <dbReference type="EMBL" id="OEH48763.1"/>
    </source>
</evidence>
<dbReference type="PATRIC" id="fig|45071.6.peg.1429"/>
<dbReference type="InterPro" id="IPR014710">
    <property type="entry name" value="RmlC-like_jellyroll"/>
</dbReference>
<comment type="caution">
    <text evidence="1">The sequence shown here is derived from an EMBL/GenBank/DDBJ whole genome shotgun (WGS) entry which is preliminary data.</text>
</comment>
<protein>
    <recommendedName>
        <fullName evidence="3">Cupin 2 conserved barrel domain-containing protein</fullName>
    </recommendedName>
</protein>
<dbReference type="Proteomes" id="UP000095229">
    <property type="component" value="Unassembled WGS sequence"/>
</dbReference>
<proteinExistence type="predicted"/>
<name>A0A1E5JWJ6_9GAMM</name>
<evidence type="ECO:0008006" key="3">
    <source>
        <dbReference type="Google" id="ProtNLM"/>
    </source>
</evidence>
<dbReference type="EMBL" id="LSOG01000004">
    <property type="protein sequence ID" value="OEH48763.1"/>
    <property type="molecule type" value="Genomic_DNA"/>
</dbReference>